<evidence type="ECO:0000256" key="2">
    <source>
        <dbReference type="ARBA" id="ARBA00009450"/>
    </source>
</evidence>
<evidence type="ECO:0000256" key="12">
    <source>
        <dbReference type="ARBA" id="ARBA00023139"/>
    </source>
</evidence>
<keyword evidence="12" id="KW-0564">Palmitate</keyword>
<accession>A0A7Z2NUL9</accession>
<evidence type="ECO:0000256" key="15">
    <source>
        <dbReference type="SAM" id="SignalP"/>
    </source>
</evidence>
<keyword evidence="4" id="KW-1134">Transmembrane beta strand</keyword>
<dbReference type="Proteomes" id="UP000464468">
    <property type="component" value="Chromosome"/>
</dbReference>
<keyword evidence="14" id="KW-0449">Lipoprotein</keyword>
<keyword evidence="13" id="KW-0998">Cell outer membrane</keyword>
<evidence type="ECO:0000259" key="16">
    <source>
        <dbReference type="Pfam" id="PF02563"/>
    </source>
</evidence>
<comment type="similarity">
    <text evidence="2">Belongs to the BexD/CtrA/VexA family.</text>
</comment>
<keyword evidence="19" id="KW-1185">Reference proteome</keyword>
<keyword evidence="11" id="KW-0472">Membrane</keyword>
<reference evidence="18 19" key="1">
    <citation type="submission" date="2020-01" db="EMBL/GenBank/DDBJ databases">
        <title>Sphingomonas sp. C33 whole genome sequece.</title>
        <authorList>
            <person name="Park C."/>
        </authorList>
    </citation>
    <scope>NUCLEOTIDE SEQUENCE [LARGE SCALE GENOMIC DNA]</scope>
    <source>
        <strain evidence="18 19">C33</strain>
    </source>
</reference>
<dbReference type="PANTHER" id="PTHR33619">
    <property type="entry name" value="POLYSACCHARIDE EXPORT PROTEIN GFCE-RELATED"/>
    <property type="match status" value="1"/>
</dbReference>
<dbReference type="AlphaFoldDB" id="A0A7Z2NUL9"/>
<dbReference type="EMBL" id="CP047895">
    <property type="protein sequence ID" value="QHL90123.1"/>
    <property type="molecule type" value="Genomic_DNA"/>
</dbReference>
<dbReference type="PANTHER" id="PTHR33619:SF3">
    <property type="entry name" value="POLYSACCHARIDE EXPORT PROTEIN GFCE-RELATED"/>
    <property type="match status" value="1"/>
</dbReference>
<protein>
    <submittedName>
        <fullName evidence="18">Polysaccharide transporter</fullName>
    </submittedName>
</protein>
<keyword evidence="9" id="KW-0406">Ion transport</keyword>
<evidence type="ECO:0000256" key="4">
    <source>
        <dbReference type="ARBA" id="ARBA00022452"/>
    </source>
</evidence>
<gene>
    <name evidence="18" type="ORF">GVO57_03840</name>
</gene>
<keyword evidence="10" id="KW-0626">Porin</keyword>
<feature type="signal peptide" evidence="15">
    <location>
        <begin position="1"/>
        <end position="21"/>
    </location>
</feature>
<dbReference type="GO" id="GO:0009279">
    <property type="term" value="C:cell outer membrane"/>
    <property type="evidence" value="ECO:0007669"/>
    <property type="project" value="UniProtKB-SubCell"/>
</dbReference>
<dbReference type="Pfam" id="PF02563">
    <property type="entry name" value="Poly_export"/>
    <property type="match status" value="1"/>
</dbReference>
<dbReference type="KEGG" id="schy:GVO57_03840"/>
<feature type="domain" description="SLBB" evidence="17">
    <location>
        <begin position="205"/>
        <end position="268"/>
    </location>
</feature>
<evidence type="ECO:0000313" key="18">
    <source>
        <dbReference type="EMBL" id="QHL90123.1"/>
    </source>
</evidence>
<proteinExistence type="inferred from homology"/>
<feature type="domain" description="Polysaccharide export protein N-terminal" evidence="16">
    <location>
        <begin position="44"/>
        <end position="118"/>
    </location>
</feature>
<keyword evidence="8" id="KW-0625">Polysaccharide transport</keyword>
<dbReference type="GO" id="GO:0015288">
    <property type="term" value="F:porin activity"/>
    <property type="evidence" value="ECO:0007669"/>
    <property type="project" value="UniProtKB-KW"/>
</dbReference>
<dbReference type="GO" id="GO:0006811">
    <property type="term" value="P:monoatomic ion transport"/>
    <property type="evidence" value="ECO:0007669"/>
    <property type="project" value="UniProtKB-KW"/>
</dbReference>
<name>A0A7Z2NUL9_9SPHN</name>
<dbReference type="InterPro" id="IPR054765">
    <property type="entry name" value="SLBB_dom"/>
</dbReference>
<evidence type="ECO:0000256" key="8">
    <source>
        <dbReference type="ARBA" id="ARBA00023047"/>
    </source>
</evidence>
<evidence type="ECO:0000256" key="7">
    <source>
        <dbReference type="ARBA" id="ARBA00022729"/>
    </source>
</evidence>
<feature type="domain" description="SLBB" evidence="17">
    <location>
        <begin position="126"/>
        <end position="200"/>
    </location>
</feature>
<evidence type="ECO:0000256" key="5">
    <source>
        <dbReference type="ARBA" id="ARBA00022597"/>
    </source>
</evidence>
<dbReference type="InterPro" id="IPR049712">
    <property type="entry name" value="Poly_export"/>
</dbReference>
<organism evidence="18 19">
    <name type="scientific">Sphingomonas changnyeongensis</name>
    <dbReference type="NCBI Taxonomy" id="2698679"/>
    <lineage>
        <taxon>Bacteria</taxon>
        <taxon>Pseudomonadati</taxon>
        <taxon>Pseudomonadota</taxon>
        <taxon>Alphaproteobacteria</taxon>
        <taxon>Sphingomonadales</taxon>
        <taxon>Sphingomonadaceae</taxon>
        <taxon>Sphingomonas</taxon>
    </lineage>
</organism>
<dbReference type="Pfam" id="PF22461">
    <property type="entry name" value="SLBB_2"/>
    <property type="match status" value="2"/>
</dbReference>
<dbReference type="GO" id="GO:0046930">
    <property type="term" value="C:pore complex"/>
    <property type="evidence" value="ECO:0007669"/>
    <property type="project" value="UniProtKB-KW"/>
</dbReference>
<evidence type="ECO:0000256" key="9">
    <source>
        <dbReference type="ARBA" id="ARBA00023065"/>
    </source>
</evidence>
<dbReference type="Gene3D" id="3.10.560.10">
    <property type="entry name" value="Outer membrane lipoprotein wza domain like"/>
    <property type="match status" value="2"/>
</dbReference>
<evidence type="ECO:0000256" key="1">
    <source>
        <dbReference type="ARBA" id="ARBA00004571"/>
    </source>
</evidence>
<evidence type="ECO:0000256" key="14">
    <source>
        <dbReference type="ARBA" id="ARBA00023288"/>
    </source>
</evidence>
<keyword evidence="7 15" id="KW-0732">Signal</keyword>
<evidence type="ECO:0000259" key="17">
    <source>
        <dbReference type="Pfam" id="PF22461"/>
    </source>
</evidence>
<keyword evidence="6" id="KW-0812">Transmembrane</keyword>
<evidence type="ECO:0000256" key="6">
    <source>
        <dbReference type="ARBA" id="ARBA00022692"/>
    </source>
</evidence>
<feature type="chain" id="PRO_5030864070" evidence="15">
    <location>
        <begin position="22"/>
        <end position="277"/>
    </location>
</feature>
<dbReference type="GO" id="GO:0015159">
    <property type="term" value="F:polysaccharide transmembrane transporter activity"/>
    <property type="evidence" value="ECO:0007669"/>
    <property type="project" value="InterPro"/>
</dbReference>
<evidence type="ECO:0000313" key="19">
    <source>
        <dbReference type="Proteomes" id="UP000464468"/>
    </source>
</evidence>
<evidence type="ECO:0000256" key="13">
    <source>
        <dbReference type="ARBA" id="ARBA00023237"/>
    </source>
</evidence>
<comment type="subcellular location">
    <subcellularLocation>
        <location evidence="1">Cell outer membrane</location>
        <topology evidence="1">Multi-pass membrane protein</topology>
    </subcellularLocation>
</comment>
<evidence type="ECO:0000256" key="11">
    <source>
        <dbReference type="ARBA" id="ARBA00023136"/>
    </source>
</evidence>
<evidence type="ECO:0000256" key="3">
    <source>
        <dbReference type="ARBA" id="ARBA00022448"/>
    </source>
</evidence>
<keyword evidence="3" id="KW-0813">Transport</keyword>
<sequence length="277" mass="29061">MNSVHTSLTAFAALLAAPLAAQIPPGVAPPPAAASAEKAEKDLQAGYVLGPDDVVEVSVLGQPEFTTRARVRANGTIQLPFIGEITVSGQTGLSLGALVTDKLRAGGYYAKPVVQIEIVSFASRYVVVLGEVGQSGLQPVDRDYRVSEVIARAGGLRESGADFVILRRATGEEMKLPFEKLAKGSLDDDPVVRAGDKIYVPAAELFYIYGQVNAPGVYPIKGAGPMTVRKALARGGGLGVSGSTGKIKLFRDGEELKVKLDDVIRAGDVVVVGERTF</sequence>
<keyword evidence="5" id="KW-0762">Sugar transport</keyword>
<dbReference type="Gene3D" id="3.30.1950.10">
    <property type="entry name" value="wza like domain"/>
    <property type="match status" value="1"/>
</dbReference>
<dbReference type="InterPro" id="IPR003715">
    <property type="entry name" value="Poly_export_N"/>
</dbReference>
<evidence type="ECO:0000256" key="10">
    <source>
        <dbReference type="ARBA" id="ARBA00023114"/>
    </source>
</evidence>